<keyword evidence="1" id="KW-0233">DNA recombination</keyword>
<organism evidence="2 3">
    <name type="scientific">Pandoraea eparura</name>
    <dbReference type="NCBI Taxonomy" id="2508291"/>
    <lineage>
        <taxon>Bacteria</taxon>
        <taxon>Pseudomonadati</taxon>
        <taxon>Pseudomonadota</taxon>
        <taxon>Betaproteobacteria</taxon>
        <taxon>Burkholderiales</taxon>
        <taxon>Burkholderiaceae</taxon>
        <taxon>Pandoraea</taxon>
    </lineage>
</organism>
<dbReference type="InterPro" id="IPR011010">
    <property type="entry name" value="DNA_brk_join_enz"/>
</dbReference>
<dbReference type="OrthoDB" id="5394387at2"/>
<dbReference type="SUPFAM" id="SSF56349">
    <property type="entry name" value="DNA breaking-rejoining enzymes"/>
    <property type="match status" value="1"/>
</dbReference>
<sequence length="303" mass="33556">MKKAIPRPERDLATRLVSSLLMLRTSRATLRKLANNAIASVGTARNVVQCVTDFLTWRTAADISLIEPVTRAELEAYLTHESFRWRQKTVDQHRQALSLVFCVTLMEVGAGIATHTRGRAYSATEMERIAVRQSEHNALSTRIAFHSGLRASELIELRIADEFSAADRPWRGDLFRGLNDGVLYGTTGKGGLARRVWIPADLHDQLQARRRTAPRYVTDRGVVRSAFFDIGGGLALSQSFSDASQRALGFSLGLHGLRHAYVKNRLVTLLSLGVAPIDALEIISQEVGHLRPDITTAYLVGRC</sequence>
<dbReference type="Gene3D" id="1.10.443.10">
    <property type="entry name" value="Intergrase catalytic core"/>
    <property type="match status" value="1"/>
</dbReference>
<protein>
    <recommendedName>
        <fullName evidence="4">Integrase</fullName>
    </recommendedName>
</protein>
<proteinExistence type="predicted"/>
<evidence type="ECO:0008006" key="4">
    <source>
        <dbReference type="Google" id="ProtNLM"/>
    </source>
</evidence>
<dbReference type="InterPro" id="IPR013762">
    <property type="entry name" value="Integrase-like_cat_sf"/>
</dbReference>
<gene>
    <name evidence="2" type="ORF">PEP31012_01840</name>
</gene>
<evidence type="ECO:0000256" key="1">
    <source>
        <dbReference type="ARBA" id="ARBA00023172"/>
    </source>
</evidence>
<dbReference type="Proteomes" id="UP000400981">
    <property type="component" value="Unassembled WGS sequence"/>
</dbReference>
<name>A0A5E4U6L1_9BURK</name>
<reference evidence="2 3" key="1">
    <citation type="submission" date="2019-08" db="EMBL/GenBank/DDBJ databases">
        <authorList>
            <person name="Peeters C."/>
        </authorList>
    </citation>
    <scope>NUCLEOTIDE SEQUENCE [LARGE SCALE GENOMIC DNA]</scope>
    <source>
        <strain evidence="2 3">LMG 31012</strain>
    </source>
</reference>
<dbReference type="EMBL" id="CABPSH010000003">
    <property type="protein sequence ID" value="VVD95655.1"/>
    <property type="molecule type" value="Genomic_DNA"/>
</dbReference>
<dbReference type="GO" id="GO:0015074">
    <property type="term" value="P:DNA integration"/>
    <property type="evidence" value="ECO:0007669"/>
    <property type="project" value="InterPro"/>
</dbReference>
<evidence type="ECO:0000313" key="3">
    <source>
        <dbReference type="Proteomes" id="UP000400981"/>
    </source>
</evidence>
<dbReference type="AlphaFoldDB" id="A0A5E4U6L1"/>
<dbReference type="GO" id="GO:0006310">
    <property type="term" value="P:DNA recombination"/>
    <property type="evidence" value="ECO:0007669"/>
    <property type="project" value="UniProtKB-KW"/>
</dbReference>
<dbReference type="RefSeq" id="WP_150589053.1">
    <property type="nucleotide sequence ID" value="NZ_CABPSH010000003.1"/>
</dbReference>
<accession>A0A5E4U6L1</accession>
<evidence type="ECO:0000313" key="2">
    <source>
        <dbReference type="EMBL" id="VVD95655.1"/>
    </source>
</evidence>
<keyword evidence="3" id="KW-1185">Reference proteome</keyword>
<dbReference type="GO" id="GO:0003677">
    <property type="term" value="F:DNA binding"/>
    <property type="evidence" value="ECO:0007669"/>
    <property type="project" value="InterPro"/>
</dbReference>